<dbReference type="InParanoid" id="A0A3Q7GW32"/>
<evidence type="ECO:0000313" key="1">
    <source>
        <dbReference type="EnsemblPlants" id="Solyc04g050576.1.1"/>
    </source>
</evidence>
<protein>
    <submittedName>
        <fullName evidence="1">Uncharacterized protein</fullName>
    </submittedName>
</protein>
<keyword evidence="2" id="KW-1185">Reference proteome</keyword>
<sequence>MKYFGTHTSLVHDAEKWKLKNYCGINSKRDEASLIKHQAKTTSLLAIKLPEVTEDFLSTKVMCPARMIYKESIKARASHTITQCYSQLFFNILIYNVDYMKTEALSHTYLRTSLLECYL</sequence>
<accession>A0A3Q7GW32</accession>
<reference evidence="1" key="2">
    <citation type="submission" date="2019-01" db="UniProtKB">
        <authorList>
            <consortium name="EnsemblPlants"/>
        </authorList>
    </citation>
    <scope>IDENTIFICATION</scope>
    <source>
        <strain evidence="1">cv. Heinz 1706</strain>
    </source>
</reference>
<organism evidence="1">
    <name type="scientific">Solanum lycopersicum</name>
    <name type="common">Tomato</name>
    <name type="synonym">Lycopersicon esculentum</name>
    <dbReference type="NCBI Taxonomy" id="4081"/>
    <lineage>
        <taxon>Eukaryota</taxon>
        <taxon>Viridiplantae</taxon>
        <taxon>Streptophyta</taxon>
        <taxon>Embryophyta</taxon>
        <taxon>Tracheophyta</taxon>
        <taxon>Spermatophyta</taxon>
        <taxon>Magnoliopsida</taxon>
        <taxon>eudicotyledons</taxon>
        <taxon>Gunneridae</taxon>
        <taxon>Pentapetalae</taxon>
        <taxon>asterids</taxon>
        <taxon>lamiids</taxon>
        <taxon>Solanales</taxon>
        <taxon>Solanaceae</taxon>
        <taxon>Solanoideae</taxon>
        <taxon>Solaneae</taxon>
        <taxon>Solanum</taxon>
        <taxon>Solanum subgen. Lycopersicon</taxon>
    </lineage>
</organism>
<dbReference type="Gramene" id="Solyc04g050576.1.1">
    <property type="protein sequence ID" value="Solyc04g050576.1.1"/>
    <property type="gene ID" value="Solyc04g050576.1"/>
</dbReference>
<dbReference type="Proteomes" id="UP000004994">
    <property type="component" value="Chromosome 4"/>
</dbReference>
<evidence type="ECO:0000313" key="2">
    <source>
        <dbReference type="Proteomes" id="UP000004994"/>
    </source>
</evidence>
<name>A0A3Q7GW32_SOLLC</name>
<dbReference type="AlphaFoldDB" id="A0A3Q7GW32"/>
<proteinExistence type="predicted"/>
<reference evidence="1" key="1">
    <citation type="journal article" date="2012" name="Nature">
        <title>The tomato genome sequence provides insights into fleshy fruit evolution.</title>
        <authorList>
            <consortium name="Tomato Genome Consortium"/>
        </authorList>
    </citation>
    <scope>NUCLEOTIDE SEQUENCE [LARGE SCALE GENOMIC DNA]</scope>
    <source>
        <strain evidence="1">cv. Heinz 1706</strain>
    </source>
</reference>
<dbReference type="EnsemblPlants" id="Solyc04g050576.1.1">
    <property type="protein sequence ID" value="Solyc04g050576.1.1"/>
    <property type="gene ID" value="Solyc04g050576.1"/>
</dbReference>